<keyword evidence="2" id="KW-1185">Reference proteome</keyword>
<accession>A0ACB9SDJ5</accession>
<organism evidence="1 2">
    <name type="scientific">Melastoma candidum</name>
    <dbReference type="NCBI Taxonomy" id="119954"/>
    <lineage>
        <taxon>Eukaryota</taxon>
        <taxon>Viridiplantae</taxon>
        <taxon>Streptophyta</taxon>
        <taxon>Embryophyta</taxon>
        <taxon>Tracheophyta</taxon>
        <taxon>Spermatophyta</taxon>
        <taxon>Magnoliopsida</taxon>
        <taxon>eudicotyledons</taxon>
        <taxon>Gunneridae</taxon>
        <taxon>Pentapetalae</taxon>
        <taxon>rosids</taxon>
        <taxon>malvids</taxon>
        <taxon>Myrtales</taxon>
        <taxon>Melastomataceae</taxon>
        <taxon>Melastomatoideae</taxon>
        <taxon>Melastomateae</taxon>
        <taxon>Melastoma</taxon>
    </lineage>
</organism>
<reference evidence="2" key="1">
    <citation type="journal article" date="2023" name="Front. Plant Sci.">
        <title>Chromosomal-level genome assembly of Melastoma candidum provides insights into trichome evolution.</title>
        <authorList>
            <person name="Zhong Y."/>
            <person name="Wu W."/>
            <person name="Sun C."/>
            <person name="Zou P."/>
            <person name="Liu Y."/>
            <person name="Dai S."/>
            <person name="Zhou R."/>
        </authorList>
    </citation>
    <scope>NUCLEOTIDE SEQUENCE [LARGE SCALE GENOMIC DNA]</scope>
</reference>
<protein>
    <submittedName>
        <fullName evidence="1">Uncharacterized protein</fullName>
    </submittedName>
</protein>
<name>A0ACB9SDJ5_9MYRT</name>
<dbReference type="Proteomes" id="UP001057402">
    <property type="component" value="Chromosome 1"/>
</dbReference>
<dbReference type="EMBL" id="CM042880">
    <property type="protein sequence ID" value="KAI4388131.1"/>
    <property type="molecule type" value="Genomic_DNA"/>
</dbReference>
<comment type="caution">
    <text evidence="1">The sequence shown here is derived from an EMBL/GenBank/DDBJ whole genome shotgun (WGS) entry which is preliminary data.</text>
</comment>
<evidence type="ECO:0000313" key="1">
    <source>
        <dbReference type="EMBL" id="KAI4388131.1"/>
    </source>
</evidence>
<gene>
    <name evidence="1" type="ORF">MLD38_000489</name>
</gene>
<evidence type="ECO:0000313" key="2">
    <source>
        <dbReference type="Proteomes" id="UP001057402"/>
    </source>
</evidence>
<sequence>MGKSSSSKRSRRTIASSSARSRKSDRIKSRKARSNKSSLRRRRHESDSRSSSGSDYDSRSSYSSSSGSYSSSEDDYRRRKDGRKIRKRVRRDSDPFSTDGSPPRYKRRKESGRKVGSSRSKRKSDRGSRLRRDASVSYSSCSTCADRSVSEDEYESRRGRSGRRESRRGRSGKRESRRGRSGKRESRRGSGTRDRSGSCSSYRQCSRSSSAQHSMLSGDSRSEERATDENNSRRLRSVIVVVNAMERGGEENKEEFVYDKDDYPSSRSNDSNDDESKKELGHDLRNELEMKGMRENRKGKEVVVSNLDGEPRSAGRNVQDENQGSGGSSGTNQKDLESMLRQRALLNLQKLRGVKKCETSHVSLEPNVAAAKDEPELPREGQVSASGALSRDGSGDVSGKTGMIEEKAVFARLGTVSTGKQPASSSVGLVKRNVASVPRQQVLSAVGPALSNPWRTAYTWRRESTFSQQRAKQLISPQKPKPPQQKPTRNEISTSTGVAESPLKASVLNQLPAKELSLPPKLKPHQTKPMATETTKSTSVAESSRNELASGVTPVEELSLPEKPKPPSQAKPAVTQMEATASAVGDGQTGSTTANQTSLNELLQQGSLDTDQSTEAKAEPGGTVSSEKVVDDAAGKEGPRYEQKTMSVTRGGETIQVNYQVYIPKRAPSLARRQLKRDS</sequence>
<proteinExistence type="predicted"/>